<gene>
    <name evidence="11" type="ORF">Vretifemale_10771</name>
    <name evidence="12" type="ORF">Vretimale_1375</name>
</gene>
<evidence type="ECO:0000313" key="11">
    <source>
        <dbReference type="EMBL" id="GIL81759.1"/>
    </source>
</evidence>
<dbReference type="InterPro" id="IPR024077">
    <property type="entry name" value="Neurolysin/TOP_dom2"/>
</dbReference>
<keyword evidence="3 7" id="KW-0479">Metal-binding</keyword>
<feature type="domain" description="Peptidase M3A/M3B catalytic" evidence="10">
    <location>
        <begin position="779"/>
        <end position="1001"/>
    </location>
</feature>
<evidence type="ECO:0000256" key="4">
    <source>
        <dbReference type="ARBA" id="ARBA00022801"/>
    </source>
</evidence>
<keyword evidence="14" id="KW-1185">Reference proteome</keyword>
<evidence type="ECO:0000256" key="8">
    <source>
        <dbReference type="SAM" id="Coils"/>
    </source>
</evidence>
<dbReference type="AlphaFoldDB" id="A0A8J4G1Y4"/>
<evidence type="ECO:0000256" key="9">
    <source>
        <dbReference type="SAM" id="MobiDB-lite"/>
    </source>
</evidence>
<dbReference type="Gene3D" id="1.10.1370.10">
    <property type="entry name" value="Neurolysin, domain 3"/>
    <property type="match status" value="3"/>
</dbReference>
<keyword evidence="8" id="KW-0175">Coiled coil</keyword>
<evidence type="ECO:0000256" key="3">
    <source>
        <dbReference type="ARBA" id="ARBA00022723"/>
    </source>
</evidence>
<dbReference type="PANTHER" id="PTHR11804:SF79">
    <property type="entry name" value="MITOCHONDRIAL INTERMEDIATE PEPTIDASE"/>
    <property type="match status" value="1"/>
</dbReference>
<dbReference type="InterPro" id="IPR024079">
    <property type="entry name" value="MetalloPept_cat_dom_sf"/>
</dbReference>
<reference evidence="12" key="1">
    <citation type="journal article" date="2021" name="Proc. Natl. Acad. Sci. U.S.A.">
        <title>Three genomes in the algal genus Volvox reveal the fate of a haploid sex-determining region after a transition to homothallism.</title>
        <authorList>
            <person name="Yamamoto K."/>
            <person name="Hamaji T."/>
            <person name="Kawai-Toyooka H."/>
            <person name="Matsuzaki R."/>
            <person name="Takahashi F."/>
            <person name="Nishimura Y."/>
            <person name="Kawachi M."/>
            <person name="Noguchi H."/>
            <person name="Minakuchi Y."/>
            <person name="Umen J.G."/>
            <person name="Toyoda A."/>
            <person name="Nozaki H."/>
        </authorList>
    </citation>
    <scope>NUCLEOTIDE SEQUENCE</scope>
    <source>
        <strain evidence="12">NIES-3785</strain>
        <strain evidence="11">NIES-3786</strain>
    </source>
</reference>
<evidence type="ECO:0000256" key="2">
    <source>
        <dbReference type="ARBA" id="ARBA00022670"/>
    </source>
</evidence>
<keyword evidence="2 7" id="KW-0645">Protease</keyword>
<keyword evidence="4 7" id="KW-0378">Hydrolase</keyword>
<dbReference type="Proteomes" id="UP000747110">
    <property type="component" value="Unassembled WGS sequence"/>
</dbReference>
<feature type="region of interest" description="Disordered" evidence="9">
    <location>
        <begin position="75"/>
        <end position="115"/>
    </location>
</feature>
<evidence type="ECO:0000256" key="1">
    <source>
        <dbReference type="ARBA" id="ARBA00006040"/>
    </source>
</evidence>
<dbReference type="EMBL" id="BNCQ01000002">
    <property type="protein sequence ID" value="GIL95317.1"/>
    <property type="molecule type" value="Genomic_DNA"/>
</dbReference>
<dbReference type="GO" id="GO:0046872">
    <property type="term" value="F:metal ion binding"/>
    <property type="evidence" value="ECO:0007669"/>
    <property type="project" value="UniProtKB-UniRule"/>
</dbReference>
<feature type="compositionally biased region" description="Pro residues" evidence="9">
    <location>
        <begin position="1016"/>
        <end position="1027"/>
    </location>
</feature>
<dbReference type="Proteomes" id="UP000722791">
    <property type="component" value="Unassembled WGS sequence"/>
</dbReference>
<evidence type="ECO:0000313" key="14">
    <source>
        <dbReference type="Proteomes" id="UP000747110"/>
    </source>
</evidence>
<feature type="compositionally biased region" description="Low complexity" evidence="9">
    <location>
        <begin position="235"/>
        <end position="246"/>
    </location>
</feature>
<dbReference type="GO" id="GO:0006508">
    <property type="term" value="P:proteolysis"/>
    <property type="evidence" value="ECO:0007669"/>
    <property type="project" value="UniProtKB-KW"/>
</dbReference>
<dbReference type="GO" id="GO:0006518">
    <property type="term" value="P:peptide metabolic process"/>
    <property type="evidence" value="ECO:0007669"/>
    <property type="project" value="TreeGrafter"/>
</dbReference>
<organism evidence="12 13">
    <name type="scientific">Volvox reticuliferus</name>
    <dbReference type="NCBI Taxonomy" id="1737510"/>
    <lineage>
        <taxon>Eukaryota</taxon>
        <taxon>Viridiplantae</taxon>
        <taxon>Chlorophyta</taxon>
        <taxon>core chlorophytes</taxon>
        <taxon>Chlorophyceae</taxon>
        <taxon>CS clade</taxon>
        <taxon>Chlamydomonadales</taxon>
        <taxon>Volvocaceae</taxon>
        <taxon>Volvox</taxon>
    </lineage>
</organism>
<feature type="region of interest" description="Disordered" evidence="9">
    <location>
        <begin position="554"/>
        <end position="579"/>
    </location>
</feature>
<dbReference type="Pfam" id="PF01432">
    <property type="entry name" value="Peptidase_M3"/>
    <property type="match status" value="1"/>
</dbReference>
<evidence type="ECO:0000259" key="10">
    <source>
        <dbReference type="Pfam" id="PF01432"/>
    </source>
</evidence>
<evidence type="ECO:0000313" key="12">
    <source>
        <dbReference type="EMBL" id="GIL95317.1"/>
    </source>
</evidence>
<comment type="caution">
    <text evidence="12">The sequence shown here is derived from an EMBL/GenBank/DDBJ whole genome shotgun (WGS) entry which is preliminary data.</text>
</comment>
<evidence type="ECO:0000256" key="6">
    <source>
        <dbReference type="ARBA" id="ARBA00023049"/>
    </source>
</evidence>
<dbReference type="PANTHER" id="PTHR11804">
    <property type="entry name" value="PROTEASE M3 THIMET OLIGOPEPTIDASE-RELATED"/>
    <property type="match status" value="1"/>
</dbReference>
<feature type="compositionally biased region" description="Polar residues" evidence="9">
    <location>
        <begin position="1042"/>
        <end position="1053"/>
    </location>
</feature>
<dbReference type="SUPFAM" id="SSF55486">
    <property type="entry name" value="Metalloproteases ('zincins'), catalytic domain"/>
    <property type="match status" value="1"/>
</dbReference>
<feature type="region of interest" description="Disordered" evidence="9">
    <location>
        <begin position="1009"/>
        <end position="1075"/>
    </location>
</feature>
<comment type="similarity">
    <text evidence="1 7">Belongs to the peptidase M3 family.</text>
</comment>
<protein>
    <recommendedName>
        <fullName evidence="10">Peptidase M3A/M3B catalytic domain-containing protein</fullName>
    </recommendedName>
</protein>
<evidence type="ECO:0000256" key="5">
    <source>
        <dbReference type="ARBA" id="ARBA00022833"/>
    </source>
</evidence>
<dbReference type="OrthoDB" id="548374at2759"/>
<sequence length="1200" mass="127235">MNSNCKLCGRQFNIQIFNLALRRGTCLRPSRVPTAAVVRQQIYPRKITISLHYHPVAPSTHTPLAGAQRLRPPTFRYTAPPRFSSQPDVARRSRAARASSSNSLTSAPPLPAEALPSPHATTGLYGLSCVSSPAHFRDYWRFAVRPRLDALLRAASREPPGPGFLGFLDRLLAELRSAAAMARHTATRHVSPTWREAGAEVAAACTKYETYVFQAADDDLLSKLNLTAQRLAAQLRTQQQQQQQPQQHDEEGRRPGQGWTQETPVPEQLLRLCELLRRSLLRGGAGLEEAEEDGQSRLYAVRTAPSGVQERLSRLLEMERDAAALVNAAVLTGQGPPLAISLEELSQALQAAHYSKGGRRRGRRGHICLQTSGSVDGGTAAAGSDGAGTGGNALKEDPLLGPMLAAAAAAGVPASMGLPLTPANLRALLRHHPCGAVRRAVYEAGLLPRLAAALQHWGELAVVRRRLAALQGYSSFVELSYSRQGLAVADGETVLALLQDLAEALRPAAEAEVQELRKAIMQAEEEEEEEEEGHVGIEVCGAEEDAYGDAAREVTDRRADGEAGGGGSPGELSRDPPTAESPALLELAPWDVDYAQGLMTRRRGLSLDFSELEPYMRLDNILYGLSDVLYDLMHVRLEVDMTAGSTVTHDKEFITSEVWDPRVVRVTVWTERGFAGTVYLDFGTGYGTRQLRFPAEDVAPSAGDAADLLQDAMRVAQAAAGKEERGDQYNLESEIGSSCRSLGVSGDSDNVPYYASAPAVAVGLQWELRDGCAGSTSALHELLHEMGHALHLVLSSAPKPLHSSGIVTFMHCGGLHLPLDVLEVPSSLLQMLAYDPAVLARICRPRRTRLSRPSSPRRVEDIPGVADTAAARTNEAAAAGSAASMPAACSVNDEGYMPRELCDRVAACLAAENCGAVSTLHKVLASLVDQVLHFEAVGGPDTDGRKPQASVDVVSVWQAVRQAYGVVPGCAATLKELAALPALAHHQATFHCYLIGLMAASALRQAHPVEIDSSSPSPPLPSRPSVPPGTATAASAAVTAAQSPLTTTVSSSELPFASGSQPSSPWELSSSAQQLHPCASALDESAAGGHVDVEPAEMPAAPAPAPAMPPWGGIRGLVFGAGGCNDPTALLVRMLAATPPQPLPNALRSTACTTSEGKGVSSSLEDVAPVVALLARFAREFVGAEGEDRWTAGRAPTEGP</sequence>
<feature type="region of interest" description="Disordered" evidence="9">
    <location>
        <begin position="235"/>
        <end position="263"/>
    </location>
</feature>
<dbReference type="InterPro" id="IPR001567">
    <property type="entry name" value="Pept_M3A_M3B_dom"/>
</dbReference>
<keyword evidence="5 7" id="KW-0862">Zinc</keyword>
<keyword evidence="6 7" id="KW-0482">Metalloprotease</keyword>
<feature type="compositionally biased region" description="Low complexity" evidence="9">
    <location>
        <begin position="1028"/>
        <end position="1041"/>
    </location>
</feature>
<proteinExistence type="inferred from homology"/>
<dbReference type="GO" id="GO:0004222">
    <property type="term" value="F:metalloendopeptidase activity"/>
    <property type="evidence" value="ECO:0007669"/>
    <property type="project" value="InterPro"/>
</dbReference>
<comment type="cofactor">
    <cofactor evidence="7">
        <name>Zn(2+)</name>
        <dbReference type="ChEBI" id="CHEBI:29105"/>
    </cofactor>
    <text evidence="7">Binds 1 zinc ion.</text>
</comment>
<feature type="coiled-coil region" evidence="8">
    <location>
        <begin position="506"/>
        <end position="533"/>
    </location>
</feature>
<dbReference type="InterPro" id="IPR045090">
    <property type="entry name" value="Pept_M3A_M3B"/>
</dbReference>
<dbReference type="Gene3D" id="3.40.390.10">
    <property type="entry name" value="Collagenase (Catalytic Domain)"/>
    <property type="match status" value="2"/>
</dbReference>
<feature type="compositionally biased region" description="Low complexity" evidence="9">
    <location>
        <begin position="96"/>
        <end position="115"/>
    </location>
</feature>
<feature type="compositionally biased region" description="Low complexity" evidence="9">
    <location>
        <begin position="1058"/>
        <end position="1071"/>
    </location>
</feature>
<name>A0A8J4G1Y4_9CHLO</name>
<evidence type="ECO:0000256" key="7">
    <source>
        <dbReference type="RuleBase" id="RU003435"/>
    </source>
</evidence>
<accession>A0A8J4G1Y4</accession>
<dbReference type="EMBL" id="BNCP01000022">
    <property type="protein sequence ID" value="GIL81759.1"/>
    <property type="molecule type" value="Genomic_DNA"/>
</dbReference>
<evidence type="ECO:0000313" key="13">
    <source>
        <dbReference type="Proteomes" id="UP000722791"/>
    </source>
</evidence>